<dbReference type="NCBIfam" id="NF003818">
    <property type="entry name" value="PRK05409.1"/>
    <property type="match status" value="1"/>
</dbReference>
<dbReference type="RefSeq" id="WP_265719982.1">
    <property type="nucleotide sequence ID" value="NZ_JAPIVK010000001.1"/>
</dbReference>
<dbReference type="EMBL" id="JBHUJD010000006">
    <property type="protein sequence ID" value="MFD2310018.1"/>
    <property type="molecule type" value="Genomic_DNA"/>
</dbReference>
<proteinExistence type="inferred from homology"/>
<comment type="caution">
    <text evidence="2">The sequence shown here is derived from an EMBL/GenBank/DDBJ whole genome shotgun (WGS) entry which is preliminary data.</text>
</comment>
<dbReference type="InterPro" id="IPR007801">
    <property type="entry name" value="MbnB/TglH/ChrH"/>
</dbReference>
<gene>
    <name evidence="2" type="ORF">ACFSKX_06260</name>
</gene>
<dbReference type="HAMAP" id="MF_00697">
    <property type="entry name" value="UPF0276"/>
    <property type="match status" value="1"/>
</dbReference>
<evidence type="ECO:0000313" key="2">
    <source>
        <dbReference type="EMBL" id="MFD2310018.1"/>
    </source>
</evidence>
<organism evidence="2 3">
    <name type="scientific">Microbulbifer halophilus</name>
    <dbReference type="NCBI Taxonomy" id="453963"/>
    <lineage>
        <taxon>Bacteria</taxon>
        <taxon>Pseudomonadati</taxon>
        <taxon>Pseudomonadota</taxon>
        <taxon>Gammaproteobacteria</taxon>
        <taxon>Cellvibrionales</taxon>
        <taxon>Microbulbiferaceae</taxon>
        <taxon>Microbulbifer</taxon>
    </lineage>
</organism>
<dbReference type="Gene3D" id="3.20.20.150">
    <property type="entry name" value="Divalent-metal-dependent TIM barrel enzymes"/>
    <property type="match status" value="1"/>
</dbReference>
<dbReference type="SUPFAM" id="SSF51658">
    <property type="entry name" value="Xylose isomerase-like"/>
    <property type="match status" value="1"/>
</dbReference>
<accession>A0ABW5EAC9</accession>
<comment type="similarity">
    <text evidence="1">Belongs to the UPF0276 family.</text>
</comment>
<dbReference type="InterPro" id="IPR036237">
    <property type="entry name" value="Xyl_isomerase-like_sf"/>
</dbReference>
<reference evidence="3" key="1">
    <citation type="journal article" date="2019" name="Int. J. Syst. Evol. Microbiol.">
        <title>The Global Catalogue of Microorganisms (GCM) 10K type strain sequencing project: providing services to taxonomists for standard genome sequencing and annotation.</title>
        <authorList>
            <consortium name="The Broad Institute Genomics Platform"/>
            <consortium name="The Broad Institute Genome Sequencing Center for Infectious Disease"/>
            <person name="Wu L."/>
            <person name="Ma J."/>
        </authorList>
    </citation>
    <scope>NUCLEOTIDE SEQUENCE [LARGE SCALE GENOMIC DNA]</scope>
    <source>
        <strain evidence="3">KCTC 12848</strain>
    </source>
</reference>
<evidence type="ECO:0000313" key="3">
    <source>
        <dbReference type="Proteomes" id="UP001597425"/>
    </source>
</evidence>
<dbReference type="PANTHER" id="PTHR42194">
    <property type="entry name" value="UPF0276 PROTEIN HI_1600"/>
    <property type="match status" value="1"/>
</dbReference>
<dbReference type="PANTHER" id="PTHR42194:SF1">
    <property type="entry name" value="UPF0276 PROTEIN HI_1600"/>
    <property type="match status" value="1"/>
</dbReference>
<protein>
    <recommendedName>
        <fullName evidence="1">UPF0276 protein ACFSKX_06260</fullName>
    </recommendedName>
</protein>
<evidence type="ECO:0000256" key="1">
    <source>
        <dbReference type="HAMAP-Rule" id="MF_00697"/>
    </source>
</evidence>
<name>A0ABW5EAC9_9GAMM</name>
<dbReference type="Proteomes" id="UP001597425">
    <property type="component" value="Unassembled WGS sequence"/>
</dbReference>
<sequence>MSVDHPEHYPVDGAGLGLRRSMVDESISPDAVDFLEVAPENWIGVGGRFGRWLREYTERFPFVIHGLSLSIGSPAPLDLELVRSVKGFIREHDIRCYSEHLSYCSDHGHLYDLLPIPFTEEAVHHVAGRIRQVQDLLEQRIAMENVSYYAAPGRELDELTFLNAVLEEADCDLLLDVNNIYVNSINHRYDPLEFLRGLPAERIRYAHVAGHFDEAEDLKVDTHGAPVIDPVWELLEQAYRIHGPVPTLLERDFNIPPLPELLVEVARIRSIQAEAGEAVHVGCR</sequence>
<dbReference type="Pfam" id="PF05114">
    <property type="entry name" value="MbnB_TglH_ChrH"/>
    <property type="match status" value="1"/>
</dbReference>
<keyword evidence="3" id="KW-1185">Reference proteome</keyword>